<accession>A0A3E1HHV4</accession>
<evidence type="ECO:0000313" key="4">
    <source>
        <dbReference type="Proteomes" id="UP000258522"/>
    </source>
</evidence>
<dbReference type="Proteomes" id="UP000258522">
    <property type="component" value="Unassembled WGS sequence"/>
</dbReference>
<sequence>MSNSNLATSRLPCYIMLSSKCETLQKPVNAATSGLVAENWIVISNFPASRYHAFLTRTPLSTEIRDTHNVNGTFVNGLRVGYAVLSK</sequence>
<feature type="domain" description="FHA" evidence="2">
    <location>
        <begin position="49"/>
        <end position="80"/>
    </location>
</feature>
<dbReference type="Pfam" id="PF00498">
    <property type="entry name" value="FHA"/>
    <property type="match status" value="1"/>
</dbReference>
<proteinExistence type="predicted"/>
<keyword evidence="1" id="KW-0597">Phosphoprotein</keyword>
<dbReference type="OrthoDB" id="4740245at2"/>
<evidence type="ECO:0000313" key="3">
    <source>
        <dbReference type="EMBL" id="RFD26036.1"/>
    </source>
</evidence>
<gene>
    <name evidence="3" type="ORF">MUBE_06180</name>
</gene>
<dbReference type="InterPro" id="IPR000253">
    <property type="entry name" value="FHA_dom"/>
</dbReference>
<reference evidence="3 4" key="1">
    <citation type="submission" date="2018-07" db="EMBL/GenBank/DDBJ databases">
        <title>Whole genome sequence of Mycobacterium uberis.</title>
        <authorList>
            <person name="Benjak A."/>
        </authorList>
    </citation>
    <scope>NUCLEOTIDE SEQUENCE [LARGE SCALE GENOMIC DNA]</scope>
    <source>
        <strain evidence="3 4">Jura</strain>
    </source>
</reference>
<dbReference type="EMBL" id="QAYL01000007">
    <property type="protein sequence ID" value="RFD26036.1"/>
    <property type="molecule type" value="Genomic_DNA"/>
</dbReference>
<evidence type="ECO:0000259" key="2">
    <source>
        <dbReference type="PROSITE" id="PS50006"/>
    </source>
</evidence>
<protein>
    <recommendedName>
        <fullName evidence="2">FHA domain-containing protein</fullName>
    </recommendedName>
</protein>
<dbReference type="PROSITE" id="PS50006">
    <property type="entry name" value="FHA_DOMAIN"/>
    <property type="match status" value="1"/>
</dbReference>
<evidence type="ECO:0000256" key="1">
    <source>
        <dbReference type="ARBA" id="ARBA00022553"/>
    </source>
</evidence>
<name>A0A3E1HHV4_9MYCO</name>
<dbReference type="InterPro" id="IPR008984">
    <property type="entry name" value="SMAD_FHA_dom_sf"/>
</dbReference>
<organism evidence="3 4">
    <name type="scientific">Mycobacterium uberis</name>
    <dbReference type="NCBI Taxonomy" id="2162698"/>
    <lineage>
        <taxon>Bacteria</taxon>
        <taxon>Bacillati</taxon>
        <taxon>Actinomycetota</taxon>
        <taxon>Actinomycetes</taxon>
        <taxon>Mycobacteriales</taxon>
        <taxon>Mycobacteriaceae</taxon>
        <taxon>Mycobacterium</taxon>
    </lineage>
</organism>
<comment type="caution">
    <text evidence="3">The sequence shown here is derived from an EMBL/GenBank/DDBJ whole genome shotgun (WGS) entry which is preliminary data.</text>
</comment>
<keyword evidence="4" id="KW-1185">Reference proteome</keyword>
<dbReference type="SUPFAM" id="SSF49879">
    <property type="entry name" value="SMAD/FHA domain"/>
    <property type="match status" value="1"/>
</dbReference>
<dbReference type="Gene3D" id="2.60.200.20">
    <property type="match status" value="1"/>
</dbReference>
<dbReference type="AlphaFoldDB" id="A0A3E1HHV4"/>